<proteinExistence type="predicted"/>
<organism evidence="1">
    <name type="scientific">hydrothermal vent metagenome</name>
    <dbReference type="NCBI Taxonomy" id="652676"/>
    <lineage>
        <taxon>unclassified sequences</taxon>
        <taxon>metagenomes</taxon>
        <taxon>ecological metagenomes</taxon>
    </lineage>
</organism>
<reference evidence="1" key="1">
    <citation type="submission" date="2018-06" db="EMBL/GenBank/DDBJ databases">
        <authorList>
            <person name="Zhirakovskaya E."/>
        </authorList>
    </citation>
    <scope>NUCLEOTIDE SEQUENCE</scope>
</reference>
<protein>
    <submittedName>
        <fullName evidence="1">Uncharacterized protein</fullName>
    </submittedName>
</protein>
<sequence>MQTKNSTLRILLTTVLLLLGLLTMGQSERKLAKEFVAQASKISIRVKPPLFLYKYNLKTGIFDSISYQNKREKDSLLWVHSRFIQHIVDSVFIQDYMKGYTRELKKYGMHVVTKSKSDNNTYTASVSQIMLEEQYYFFSDTAYYGRDVYVHHQFLNALDVSSWFLLHGPLLPGKSGKILFAENLLTDNIDGHFDINPYSGNVEYLYQLDSLTVKKIYTYAQNLGRAYAGYTFDYLLNTFLNKYIPASRRTKRYWRYDPYRKRFFFAMDDRFVPMQNSR</sequence>
<name>A0A3B0UPZ7_9ZZZZ</name>
<accession>A0A3B0UPZ7</accession>
<dbReference type="AlphaFoldDB" id="A0A3B0UPZ7"/>
<evidence type="ECO:0000313" key="1">
    <source>
        <dbReference type="EMBL" id="VAW30323.1"/>
    </source>
</evidence>
<gene>
    <name evidence="1" type="ORF">MNBD_BACTEROID07-1190</name>
</gene>
<dbReference type="EMBL" id="UOET01000501">
    <property type="protein sequence ID" value="VAW30323.1"/>
    <property type="molecule type" value="Genomic_DNA"/>
</dbReference>